<sequence length="71" mass="8528">MFINYFTVIEKIMEDPTLAYEVIAGMQPRVRKWKAFLLILFVSTTFSAYYWILDPSLKSVNFFLYFLILIF</sequence>
<name>A0ACB0YRZ1_MELEN</name>
<evidence type="ECO:0000313" key="2">
    <source>
        <dbReference type="Proteomes" id="UP001497535"/>
    </source>
</evidence>
<reference evidence="1" key="1">
    <citation type="submission" date="2023-11" db="EMBL/GenBank/DDBJ databases">
        <authorList>
            <person name="Poullet M."/>
        </authorList>
    </citation>
    <scope>NUCLEOTIDE SEQUENCE</scope>
    <source>
        <strain evidence="1">E1834</strain>
    </source>
</reference>
<evidence type="ECO:0000313" key="1">
    <source>
        <dbReference type="EMBL" id="CAK5059723.1"/>
    </source>
</evidence>
<accession>A0ACB0YRZ1</accession>
<proteinExistence type="predicted"/>
<protein>
    <submittedName>
        <fullName evidence="1">Uncharacterized protein</fullName>
    </submittedName>
</protein>
<dbReference type="EMBL" id="CAVMJV010000017">
    <property type="protein sequence ID" value="CAK5059723.1"/>
    <property type="molecule type" value="Genomic_DNA"/>
</dbReference>
<dbReference type="Proteomes" id="UP001497535">
    <property type="component" value="Unassembled WGS sequence"/>
</dbReference>
<organism evidence="1 2">
    <name type="scientific">Meloidogyne enterolobii</name>
    <name type="common">Root-knot nematode worm</name>
    <name type="synonym">Meloidogyne mayaguensis</name>
    <dbReference type="NCBI Taxonomy" id="390850"/>
    <lineage>
        <taxon>Eukaryota</taxon>
        <taxon>Metazoa</taxon>
        <taxon>Ecdysozoa</taxon>
        <taxon>Nematoda</taxon>
        <taxon>Chromadorea</taxon>
        <taxon>Rhabditida</taxon>
        <taxon>Tylenchina</taxon>
        <taxon>Tylenchomorpha</taxon>
        <taxon>Tylenchoidea</taxon>
        <taxon>Meloidogynidae</taxon>
        <taxon>Meloidogyninae</taxon>
        <taxon>Meloidogyne</taxon>
    </lineage>
</organism>
<comment type="caution">
    <text evidence="1">The sequence shown here is derived from an EMBL/GenBank/DDBJ whole genome shotgun (WGS) entry which is preliminary data.</text>
</comment>
<gene>
    <name evidence="1" type="ORF">MENTE1834_LOCUS15787</name>
</gene>
<keyword evidence="2" id="KW-1185">Reference proteome</keyword>